<dbReference type="InterPro" id="IPR008564">
    <property type="entry name" value="TVP23-like"/>
</dbReference>
<dbReference type="Pfam" id="PF05832">
    <property type="entry name" value="DUF846"/>
    <property type="match status" value="1"/>
</dbReference>
<name>A0A2K1QZD7_9PEZI</name>
<sequence length="188" mass="21141">METSEPGSLSWRLSSHPITLLCFLGFRISNILTYLLGLFFTTNYVLVFIVTILLLAMDFYYLKNIAGRRLVGLRWWNEVNAQSGDSHWVFESAEEGSRTINKTDHRFFWIALYALPVAWVALAIVAILRARFIWLSLVVIAMVLTITNTAAFSRCDKFSQASSIATKAFNTGGLAGRLGGAMVGRFFR</sequence>
<dbReference type="STRING" id="2082308.A0A2K1QZD7"/>
<protein>
    <recommendedName>
        <fullName evidence="4 8">Golgi apparatus membrane protein TVP23</fullName>
    </recommendedName>
</protein>
<evidence type="ECO:0000256" key="8">
    <source>
        <dbReference type="RuleBase" id="RU361206"/>
    </source>
</evidence>
<reference evidence="9 10" key="1">
    <citation type="submission" date="2017-06" db="EMBL/GenBank/DDBJ databases">
        <title>Draft genome sequence of a variant of Elsinoe murrayae.</title>
        <authorList>
            <person name="Cheng Q."/>
        </authorList>
    </citation>
    <scope>NUCLEOTIDE SEQUENCE [LARGE SCALE GENOMIC DNA]</scope>
    <source>
        <strain evidence="9 10">CQ-2017a</strain>
    </source>
</reference>
<comment type="subcellular location">
    <subcellularLocation>
        <location evidence="2 8">Golgi apparatus membrane</location>
        <topology evidence="2 8">Multi-pass membrane protein</topology>
    </subcellularLocation>
</comment>
<keyword evidence="6 8" id="KW-1133">Transmembrane helix</keyword>
<evidence type="ECO:0000313" key="10">
    <source>
        <dbReference type="Proteomes" id="UP000243797"/>
    </source>
</evidence>
<dbReference type="GO" id="GO:0009306">
    <property type="term" value="P:protein secretion"/>
    <property type="evidence" value="ECO:0007669"/>
    <property type="project" value="TreeGrafter"/>
</dbReference>
<evidence type="ECO:0000313" key="9">
    <source>
        <dbReference type="EMBL" id="PNS20379.1"/>
    </source>
</evidence>
<proteinExistence type="inferred from homology"/>
<evidence type="ECO:0000256" key="5">
    <source>
        <dbReference type="ARBA" id="ARBA00022692"/>
    </source>
</evidence>
<evidence type="ECO:0000256" key="3">
    <source>
        <dbReference type="ARBA" id="ARBA00005467"/>
    </source>
</evidence>
<dbReference type="OrthoDB" id="2151161at2759"/>
<keyword evidence="10" id="KW-1185">Reference proteome</keyword>
<dbReference type="Proteomes" id="UP000243797">
    <property type="component" value="Unassembled WGS sequence"/>
</dbReference>
<keyword evidence="7 8" id="KW-0472">Membrane</keyword>
<evidence type="ECO:0000256" key="1">
    <source>
        <dbReference type="ARBA" id="ARBA00003246"/>
    </source>
</evidence>
<dbReference type="PANTHER" id="PTHR13019:SF7">
    <property type="entry name" value="GOLGI APPARATUS MEMBRANE PROTEIN TVP23"/>
    <property type="match status" value="1"/>
</dbReference>
<evidence type="ECO:0000256" key="6">
    <source>
        <dbReference type="ARBA" id="ARBA00022989"/>
    </source>
</evidence>
<dbReference type="PANTHER" id="PTHR13019">
    <property type="entry name" value="GOLGI APPARATUS MEMBRANE PROTEIN TVP23"/>
    <property type="match status" value="1"/>
</dbReference>
<evidence type="ECO:0000256" key="2">
    <source>
        <dbReference type="ARBA" id="ARBA00004653"/>
    </source>
</evidence>
<dbReference type="AlphaFoldDB" id="A0A2K1QZD7"/>
<dbReference type="InParanoid" id="A0A2K1QZD7"/>
<dbReference type="GO" id="GO:0016192">
    <property type="term" value="P:vesicle-mediated transport"/>
    <property type="evidence" value="ECO:0007669"/>
    <property type="project" value="TreeGrafter"/>
</dbReference>
<evidence type="ECO:0000256" key="7">
    <source>
        <dbReference type="ARBA" id="ARBA00023136"/>
    </source>
</evidence>
<keyword evidence="5 8" id="KW-0812">Transmembrane</keyword>
<feature type="transmembrane region" description="Helical" evidence="8">
    <location>
        <begin position="107"/>
        <end position="127"/>
    </location>
</feature>
<accession>A0A2K1QZD7</accession>
<organism evidence="9 10">
    <name type="scientific">Sphaceloma murrayae</name>
    <dbReference type="NCBI Taxonomy" id="2082308"/>
    <lineage>
        <taxon>Eukaryota</taxon>
        <taxon>Fungi</taxon>
        <taxon>Dikarya</taxon>
        <taxon>Ascomycota</taxon>
        <taxon>Pezizomycotina</taxon>
        <taxon>Dothideomycetes</taxon>
        <taxon>Dothideomycetidae</taxon>
        <taxon>Myriangiales</taxon>
        <taxon>Elsinoaceae</taxon>
        <taxon>Sphaceloma</taxon>
    </lineage>
</organism>
<dbReference type="EMBL" id="NKHZ01000025">
    <property type="protein sequence ID" value="PNS20379.1"/>
    <property type="molecule type" value="Genomic_DNA"/>
</dbReference>
<feature type="transmembrane region" description="Helical" evidence="8">
    <location>
        <begin position="44"/>
        <end position="62"/>
    </location>
</feature>
<comment type="function">
    <text evidence="1 8">Golgi membrane protein involved in vesicular trafficking.</text>
</comment>
<gene>
    <name evidence="9" type="ORF">CAC42_5829</name>
</gene>
<comment type="caution">
    <text evidence="9">The sequence shown here is derived from an EMBL/GenBank/DDBJ whole genome shotgun (WGS) entry which is preliminary data.</text>
</comment>
<dbReference type="FunCoup" id="A0A2K1QZD7">
    <property type="interactions" value="371"/>
</dbReference>
<comment type="similarity">
    <text evidence="3 8">Belongs to the TVP23 family.</text>
</comment>
<feature type="transmembrane region" description="Helical" evidence="8">
    <location>
        <begin position="133"/>
        <end position="152"/>
    </location>
</feature>
<evidence type="ECO:0000256" key="4">
    <source>
        <dbReference type="ARBA" id="ARBA00013603"/>
    </source>
</evidence>
<keyword evidence="8" id="KW-0333">Golgi apparatus</keyword>
<dbReference type="GO" id="GO:0000139">
    <property type="term" value="C:Golgi membrane"/>
    <property type="evidence" value="ECO:0007669"/>
    <property type="project" value="UniProtKB-SubCell"/>
</dbReference>